<reference evidence="2" key="1">
    <citation type="journal article" date="2019" name="Environ. Microbiol.">
        <title>Fungal ecological strategies reflected in gene transcription - a case study of two litter decomposers.</title>
        <authorList>
            <person name="Barbi F."/>
            <person name="Kohler A."/>
            <person name="Barry K."/>
            <person name="Baskaran P."/>
            <person name="Daum C."/>
            <person name="Fauchery L."/>
            <person name="Ihrmark K."/>
            <person name="Kuo A."/>
            <person name="LaButti K."/>
            <person name="Lipzen A."/>
            <person name="Morin E."/>
            <person name="Grigoriev I.V."/>
            <person name="Henrissat B."/>
            <person name="Lindahl B."/>
            <person name="Martin F."/>
        </authorList>
    </citation>
    <scope>NUCLEOTIDE SEQUENCE</scope>
    <source>
        <strain evidence="2">JB14</strain>
    </source>
</reference>
<dbReference type="EMBL" id="ML769435">
    <property type="protein sequence ID" value="KAE9402431.1"/>
    <property type="molecule type" value="Genomic_DNA"/>
</dbReference>
<evidence type="ECO:0000313" key="2">
    <source>
        <dbReference type="EMBL" id="KAE9402431.1"/>
    </source>
</evidence>
<feature type="compositionally biased region" description="Low complexity" evidence="1">
    <location>
        <begin position="155"/>
        <end position="173"/>
    </location>
</feature>
<organism evidence="2 3">
    <name type="scientific">Gymnopus androsaceus JB14</name>
    <dbReference type="NCBI Taxonomy" id="1447944"/>
    <lineage>
        <taxon>Eukaryota</taxon>
        <taxon>Fungi</taxon>
        <taxon>Dikarya</taxon>
        <taxon>Basidiomycota</taxon>
        <taxon>Agaricomycotina</taxon>
        <taxon>Agaricomycetes</taxon>
        <taxon>Agaricomycetidae</taxon>
        <taxon>Agaricales</taxon>
        <taxon>Marasmiineae</taxon>
        <taxon>Omphalotaceae</taxon>
        <taxon>Gymnopus</taxon>
    </lineage>
</organism>
<protein>
    <submittedName>
        <fullName evidence="2">Uncharacterized protein</fullName>
    </submittedName>
</protein>
<keyword evidence="3" id="KW-1185">Reference proteome</keyword>
<evidence type="ECO:0000313" key="3">
    <source>
        <dbReference type="Proteomes" id="UP000799118"/>
    </source>
</evidence>
<proteinExistence type="predicted"/>
<feature type="region of interest" description="Disordered" evidence="1">
    <location>
        <begin position="153"/>
        <end position="173"/>
    </location>
</feature>
<gene>
    <name evidence="2" type="ORF">BT96DRAFT_937227</name>
</gene>
<sequence length="173" mass="19502">MSILSFFLLFLFLCTFPFPCSLFTLLTIAVRLPLSGHINHIRIFQQDWEGESVLSVQMWMGWFLECKIKRRDYENWMTVHLENLVEELRWNLTGNEKKPCLEIPALGMEMNSVQSVQSSSVKDVINLTLGRSVPTSKSISKDESAMLNCSENIGSSTSSSSICSLPISTSSDP</sequence>
<name>A0A6A4HWU1_9AGAR</name>
<dbReference type="AlphaFoldDB" id="A0A6A4HWU1"/>
<dbReference type="Proteomes" id="UP000799118">
    <property type="component" value="Unassembled WGS sequence"/>
</dbReference>
<evidence type="ECO:0000256" key="1">
    <source>
        <dbReference type="SAM" id="MobiDB-lite"/>
    </source>
</evidence>
<accession>A0A6A4HWU1</accession>